<keyword evidence="3" id="KW-0328">Glycosyltransferase</keyword>
<keyword evidence="2" id="KW-1003">Cell membrane</keyword>
<feature type="region of interest" description="Disordered" evidence="8">
    <location>
        <begin position="1"/>
        <end position="27"/>
    </location>
</feature>
<feature type="transmembrane region" description="Helical" evidence="9">
    <location>
        <begin position="280"/>
        <end position="298"/>
    </location>
</feature>
<dbReference type="GO" id="GO:0009103">
    <property type="term" value="P:lipopolysaccharide biosynthetic process"/>
    <property type="evidence" value="ECO:0007669"/>
    <property type="project" value="UniProtKB-ARBA"/>
</dbReference>
<sequence>MGRTTRHRRHGSLMAAPRTRRPRAREPRTPLPAYVAGVLVALVVVRLLFLGEAAGRDEAGFLLVGAGWDHGSSLYGSYWVDRPPLLIWIMQLAGSLTGLRLIGLAASVLMVLGVGRAAQVAAGDRAARWATGAAALFSAAHWFGVPRTNGEMLAGAFAAWGFALTAQALLRPSRRSWCYAAGAGALAAAAMLVKQTIVDGLVFAVVLAVLVGSDKRRRSTAVRVLLAGAAGFALTIVVGLVAAQARGTSPSELFDALVTFRADAGEVIRTSASSATTDRLVVLVATWAVSGLAFVAVLTTGHALRRREPVLLATWAVILVVSAAAVLGGSYWSHYLLQLVPASALAVGLLAERIGPRLLRALVVFVVAVTAGNLMWSLVSPSTDGVEAQEVGRWLKASSITGDTAVVAYGQPNVLAAARMSSPYPYLWSLPVRTLDPDLAELTAVMSGPSRPVWFVDWSGIDSWGIDPTALRPVLAKRYRVVAEVCGRTVWLDRSHPRSLAPARSCS</sequence>
<evidence type="ECO:0000256" key="1">
    <source>
        <dbReference type="ARBA" id="ARBA00004651"/>
    </source>
</evidence>
<keyword evidence="5 9" id="KW-0812">Transmembrane</keyword>
<protein>
    <recommendedName>
        <fullName evidence="12">Glycosyltransferase RgtA/B/C/D-like domain-containing protein</fullName>
    </recommendedName>
</protein>
<organism evidence="10 11">
    <name type="scientific">Aeromicrobium endophyticum</name>
    <dbReference type="NCBI Taxonomy" id="2292704"/>
    <lineage>
        <taxon>Bacteria</taxon>
        <taxon>Bacillati</taxon>
        <taxon>Actinomycetota</taxon>
        <taxon>Actinomycetes</taxon>
        <taxon>Propionibacteriales</taxon>
        <taxon>Nocardioidaceae</taxon>
        <taxon>Aeromicrobium</taxon>
    </lineage>
</organism>
<reference evidence="10 11" key="1">
    <citation type="submission" date="2018-08" db="EMBL/GenBank/DDBJ databases">
        <title>Aeromicrobium sp. M2KJ-4, whole genome shotgun sequence.</title>
        <authorList>
            <person name="Tuo L."/>
        </authorList>
    </citation>
    <scope>NUCLEOTIDE SEQUENCE [LARGE SCALE GENOMIC DNA]</scope>
    <source>
        <strain evidence="10 11">M2KJ-4</strain>
    </source>
</reference>
<evidence type="ECO:0000256" key="2">
    <source>
        <dbReference type="ARBA" id="ARBA00022475"/>
    </source>
</evidence>
<keyword evidence="4" id="KW-0808">Transferase</keyword>
<dbReference type="EMBL" id="QUBR01000002">
    <property type="protein sequence ID" value="REK70667.1"/>
    <property type="molecule type" value="Genomic_DNA"/>
</dbReference>
<dbReference type="GO" id="GO:0016763">
    <property type="term" value="F:pentosyltransferase activity"/>
    <property type="evidence" value="ECO:0007669"/>
    <property type="project" value="TreeGrafter"/>
</dbReference>
<feature type="transmembrane region" description="Helical" evidence="9">
    <location>
        <begin position="126"/>
        <end position="145"/>
    </location>
</feature>
<evidence type="ECO:0000256" key="6">
    <source>
        <dbReference type="ARBA" id="ARBA00022989"/>
    </source>
</evidence>
<gene>
    <name evidence="10" type="ORF">DX116_16280</name>
</gene>
<proteinExistence type="predicted"/>
<evidence type="ECO:0000256" key="9">
    <source>
        <dbReference type="SAM" id="Phobius"/>
    </source>
</evidence>
<name>A0A371P3Z2_9ACTN</name>
<feature type="transmembrane region" description="Helical" evidence="9">
    <location>
        <begin position="182"/>
        <end position="212"/>
    </location>
</feature>
<evidence type="ECO:0000256" key="8">
    <source>
        <dbReference type="SAM" id="MobiDB-lite"/>
    </source>
</evidence>
<evidence type="ECO:0000313" key="10">
    <source>
        <dbReference type="EMBL" id="REK70667.1"/>
    </source>
</evidence>
<dbReference type="AlphaFoldDB" id="A0A371P3Z2"/>
<evidence type="ECO:0008006" key="12">
    <source>
        <dbReference type="Google" id="ProtNLM"/>
    </source>
</evidence>
<dbReference type="Proteomes" id="UP000265581">
    <property type="component" value="Unassembled WGS sequence"/>
</dbReference>
<comment type="caution">
    <text evidence="10">The sequence shown here is derived from an EMBL/GenBank/DDBJ whole genome shotgun (WGS) entry which is preliminary data.</text>
</comment>
<feature type="transmembrane region" description="Helical" evidence="9">
    <location>
        <begin position="31"/>
        <end position="49"/>
    </location>
</feature>
<evidence type="ECO:0000256" key="4">
    <source>
        <dbReference type="ARBA" id="ARBA00022679"/>
    </source>
</evidence>
<dbReference type="GO" id="GO:0005886">
    <property type="term" value="C:plasma membrane"/>
    <property type="evidence" value="ECO:0007669"/>
    <property type="project" value="UniProtKB-SubCell"/>
</dbReference>
<comment type="subcellular location">
    <subcellularLocation>
        <location evidence="1">Cell membrane</location>
        <topology evidence="1">Multi-pass membrane protein</topology>
    </subcellularLocation>
</comment>
<keyword evidence="6 9" id="KW-1133">Transmembrane helix</keyword>
<dbReference type="InterPro" id="IPR050297">
    <property type="entry name" value="LipidA_mod_glycosyltrf_83"/>
</dbReference>
<keyword evidence="11" id="KW-1185">Reference proteome</keyword>
<evidence type="ECO:0000256" key="3">
    <source>
        <dbReference type="ARBA" id="ARBA00022676"/>
    </source>
</evidence>
<keyword evidence="7 9" id="KW-0472">Membrane</keyword>
<evidence type="ECO:0000256" key="7">
    <source>
        <dbReference type="ARBA" id="ARBA00023136"/>
    </source>
</evidence>
<feature type="compositionally biased region" description="Basic residues" evidence="8">
    <location>
        <begin position="1"/>
        <end position="11"/>
    </location>
</feature>
<dbReference type="PANTHER" id="PTHR33908:SF11">
    <property type="entry name" value="MEMBRANE PROTEIN"/>
    <property type="match status" value="1"/>
</dbReference>
<feature type="transmembrane region" description="Helical" evidence="9">
    <location>
        <begin position="310"/>
        <end position="329"/>
    </location>
</feature>
<dbReference type="PANTHER" id="PTHR33908">
    <property type="entry name" value="MANNOSYLTRANSFERASE YKCB-RELATED"/>
    <property type="match status" value="1"/>
</dbReference>
<feature type="transmembrane region" description="Helical" evidence="9">
    <location>
        <begin position="92"/>
        <end position="114"/>
    </location>
</feature>
<feature type="transmembrane region" description="Helical" evidence="9">
    <location>
        <begin position="358"/>
        <end position="379"/>
    </location>
</feature>
<evidence type="ECO:0000256" key="5">
    <source>
        <dbReference type="ARBA" id="ARBA00022692"/>
    </source>
</evidence>
<feature type="transmembrane region" description="Helical" evidence="9">
    <location>
        <begin position="224"/>
        <end position="245"/>
    </location>
</feature>
<evidence type="ECO:0000313" key="11">
    <source>
        <dbReference type="Proteomes" id="UP000265581"/>
    </source>
</evidence>
<accession>A0A371P3Z2</accession>